<sequence>MLKNHFYSIMESSPGGVLSSVQTCLGVKKP</sequence>
<dbReference type="EMBL" id="GBXM01027174">
    <property type="protein sequence ID" value="JAH81403.1"/>
    <property type="molecule type" value="Transcribed_RNA"/>
</dbReference>
<organism evidence="1">
    <name type="scientific">Anguilla anguilla</name>
    <name type="common">European freshwater eel</name>
    <name type="synonym">Muraena anguilla</name>
    <dbReference type="NCBI Taxonomy" id="7936"/>
    <lineage>
        <taxon>Eukaryota</taxon>
        <taxon>Metazoa</taxon>
        <taxon>Chordata</taxon>
        <taxon>Craniata</taxon>
        <taxon>Vertebrata</taxon>
        <taxon>Euteleostomi</taxon>
        <taxon>Actinopterygii</taxon>
        <taxon>Neopterygii</taxon>
        <taxon>Teleostei</taxon>
        <taxon>Anguilliformes</taxon>
        <taxon>Anguillidae</taxon>
        <taxon>Anguilla</taxon>
    </lineage>
</organism>
<reference evidence="1" key="1">
    <citation type="submission" date="2014-11" db="EMBL/GenBank/DDBJ databases">
        <authorList>
            <person name="Amaro Gonzalez C."/>
        </authorList>
    </citation>
    <scope>NUCLEOTIDE SEQUENCE</scope>
</reference>
<proteinExistence type="predicted"/>
<evidence type="ECO:0000313" key="1">
    <source>
        <dbReference type="EMBL" id="JAH81403.1"/>
    </source>
</evidence>
<protein>
    <submittedName>
        <fullName evidence="1">Uncharacterized protein</fullName>
    </submittedName>
</protein>
<reference evidence="1" key="2">
    <citation type="journal article" date="2015" name="Fish Shellfish Immunol.">
        <title>Early steps in the European eel (Anguilla anguilla)-Vibrio vulnificus interaction in the gills: Role of the RtxA13 toxin.</title>
        <authorList>
            <person name="Callol A."/>
            <person name="Pajuelo D."/>
            <person name="Ebbesson L."/>
            <person name="Teles M."/>
            <person name="MacKenzie S."/>
            <person name="Amaro C."/>
        </authorList>
    </citation>
    <scope>NUCLEOTIDE SEQUENCE</scope>
</reference>
<accession>A0A0E9VVX7</accession>
<name>A0A0E9VVX7_ANGAN</name>
<dbReference type="AlphaFoldDB" id="A0A0E9VVX7"/>